<comment type="caution">
    <text evidence="1">The sequence shown here is derived from an EMBL/GenBank/DDBJ whole genome shotgun (WGS) entry which is preliminary data.</text>
</comment>
<keyword evidence="2" id="KW-1185">Reference proteome</keyword>
<evidence type="ECO:0000313" key="1">
    <source>
        <dbReference type="EMBL" id="GGX34276.1"/>
    </source>
</evidence>
<organism evidence="1 2">
    <name type="scientific">Aquimarina muelleri</name>
    <dbReference type="NCBI Taxonomy" id="279356"/>
    <lineage>
        <taxon>Bacteria</taxon>
        <taxon>Pseudomonadati</taxon>
        <taxon>Bacteroidota</taxon>
        <taxon>Flavobacteriia</taxon>
        <taxon>Flavobacteriales</taxon>
        <taxon>Flavobacteriaceae</taxon>
        <taxon>Aquimarina</taxon>
    </lineage>
</organism>
<dbReference type="EMBL" id="BMWS01000045">
    <property type="protein sequence ID" value="GGX34276.1"/>
    <property type="molecule type" value="Genomic_DNA"/>
</dbReference>
<name>A0A918JXY6_9FLAO</name>
<dbReference type="Proteomes" id="UP000601108">
    <property type="component" value="Unassembled WGS sequence"/>
</dbReference>
<accession>A0A918JXY6</accession>
<dbReference type="RefSeq" id="WP_027413890.1">
    <property type="nucleotide sequence ID" value="NZ_CP196409.1"/>
</dbReference>
<evidence type="ECO:0000313" key="2">
    <source>
        <dbReference type="Proteomes" id="UP000601108"/>
    </source>
</evidence>
<dbReference type="AlphaFoldDB" id="A0A918JXY6"/>
<proteinExistence type="predicted"/>
<sequence length="139" mass="16415">MIIASLDDRELVVNILWSSHIELKFLNSICFVVKQDEKKLAKLRYLIEYLFAIAMKFGKIPLFLPKKRRLSLLTFLWKIKLAFYCVCIKNILKVLERESQIKKKHLKILFTPCWLMAVFPRFERKGIGGKLLLKVFGKV</sequence>
<protein>
    <submittedName>
        <fullName evidence="1">Uncharacterized protein</fullName>
    </submittedName>
</protein>
<gene>
    <name evidence="1" type="ORF">GCM10007384_38640</name>
</gene>
<reference evidence="1 2" key="1">
    <citation type="journal article" date="2014" name="Int. J. Syst. Evol. Microbiol.">
        <title>Complete genome sequence of Corynebacterium casei LMG S-19264T (=DSM 44701T), isolated from a smear-ripened cheese.</title>
        <authorList>
            <consortium name="US DOE Joint Genome Institute (JGI-PGF)"/>
            <person name="Walter F."/>
            <person name="Albersmeier A."/>
            <person name="Kalinowski J."/>
            <person name="Ruckert C."/>
        </authorList>
    </citation>
    <scope>NUCLEOTIDE SEQUENCE [LARGE SCALE GENOMIC DNA]</scope>
    <source>
        <strain evidence="1 2">KCTC 12285</strain>
    </source>
</reference>